<comment type="caution">
    <text evidence="2">The sequence shown here is derived from an EMBL/GenBank/DDBJ whole genome shotgun (WGS) entry which is preliminary data.</text>
</comment>
<accession>A0A853PT88</accession>
<keyword evidence="1" id="KW-0812">Transmembrane</keyword>
<feature type="transmembrane region" description="Helical" evidence="1">
    <location>
        <begin position="124"/>
        <end position="145"/>
    </location>
</feature>
<feature type="transmembrane region" description="Helical" evidence="1">
    <location>
        <begin position="15"/>
        <end position="33"/>
    </location>
</feature>
<evidence type="ECO:0000313" key="3">
    <source>
        <dbReference type="Proteomes" id="UP000093197"/>
    </source>
</evidence>
<organism evidence="2 3">
    <name type="scientific">Bacteroides fragilis</name>
    <dbReference type="NCBI Taxonomy" id="817"/>
    <lineage>
        <taxon>Bacteria</taxon>
        <taxon>Pseudomonadati</taxon>
        <taxon>Bacteroidota</taxon>
        <taxon>Bacteroidia</taxon>
        <taxon>Bacteroidales</taxon>
        <taxon>Bacteroidaceae</taxon>
        <taxon>Bacteroides</taxon>
    </lineage>
</organism>
<keyword evidence="1" id="KW-1133">Transmembrane helix</keyword>
<dbReference type="RefSeq" id="WP_032574485.1">
    <property type="nucleotide sequence ID" value="NZ_JBCHHF010000021.1"/>
</dbReference>
<evidence type="ECO:0000313" key="2">
    <source>
        <dbReference type="EMBL" id="OCR30695.1"/>
    </source>
</evidence>
<reference evidence="2 3" key="1">
    <citation type="journal article" date="2016" name="PLoS ONE">
        <title>Genomic Diversity of Enterotoxigenic Strains of Bacteroides fragilis.</title>
        <authorList>
            <person name="Pierce J.V."/>
            <person name="Bernstein H.D."/>
        </authorList>
    </citation>
    <scope>NUCLEOTIDE SEQUENCE [LARGE SCALE GENOMIC DNA]</scope>
    <source>
        <strain evidence="2 3">20793-3</strain>
    </source>
</reference>
<evidence type="ECO:0000256" key="1">
    <source>
        <dbReference type="SAM" id="Phobius"/>
    </source>
</evidence>
<dbReference type="Proteomes" id="UP000093197">
    <property type="component" value="Unassembled WGS sequence"/>
</dbReference>
<dbReference type="AlphaFoldDB" id="A0A853PT88"/>
<feature type="transmembrane region" description="Helical" evidence="1">
    <location>
        <begin position="151"/>
        <end position="172"/>
    </location>
</feature>
<feature type="transmembrane region" description="Helical" evidence="1">
    <location>
        <begin position="184"/>
        <end position="214"/>
    </location>
</feature>
<feature type="transmembrane region" description="Helical" evidence="1">
    <location>
        <begin position="327"/>
        <end position="351"/>
    </location>
</feature>
<feature type="transmembrane region" description="Helical" evidence="1">
    <location>
        <begin position="69"/>
        <end position="87"/>
    </location>
</feature>
<feature type="transmembrane region" description="Helical" evidence="1">
    <location>
        <begin position="39"/>
        <end position="57"/>
    </location>
</feature>
<name>A0A853PT88_BACFG</name>
<gene>
    <name evidence="2" type="ORF">AC094_28290</name>
</gene>
<protein>
    <submittedName>
        <fullName evidence="2">Uncharacterized protein</fullName>
    </submittedName>
</protein>
<feature type="transmembrane region" description="Helical" evidence="1">
    <location>
        <begin position="387"/>
        <end position="407"/>
    </location>
</feature>
<proteinExistence type="predicted"/>
<sequence length="425" mass="49349">MIKILDRKIKGPRRYIYYVLIAYFLYGLLAKNFGLNRNFTYIAEVLCVVLFFCHPYKIKICQLAIPFKIMLVMYIASAIGALVHLISPFNYIFGFRGDYLSMVMLFACAAYLKIKDYHHIFALFYKFQFLNVFFTIVQWLIFGYTEDFNNGAFTAGIGQDIFCGVLMTYYFYAYNQKIASLKKLLFVLSSCVFIAIIQDERFIFIEAAIILFYFSLANGFNTKKIATAVIMLGVTMVGLKNLSEDQLETIGSIDGAFQYAQQTGWGYNLPRIGSAPIIQNMFFETPIEAFFGIGLGKATEANLPFLDTSFFTKYQYLNYNWFSFQNLFLQTGWVGITLYVSFFFSLLIYNLYQKYSAPVRYRYLYDITITIALICILVIWYNATLRLSYAIVPYFVLGLGPCVTRELKIQQIKRRRKDNFINLSR</sequence>
<feature type="transmembrane region" description="Helical" evidence="1">
    <location>
        <begin position="93"/>
        <end position="112"/>
    </location>
</feature>
<keyword evidence="1" id="KW-0472">Membrane</keyword>
<feature type="transmembrane region" description="Helical" evidence="1">
    <location>
        <begin position="363"/>
        <end position="381"/>
    </location>
</feature>
<dbReference type="EMBL" id="LIDT01000029">
    <property type="protein sequence ID" value="OCR30695.1"/>
    <property type="molecule type" value="Genomic_DNA"/>
</dbReference>